<dbReference type="EMBL" id="NWSV01000039">
    <property type="protein sequence ID" value="PDT00408.1"/>
    <property type="molecule type" value="Genomic_DNA"/>
</dbReference>
<evidence type="ECO:0000256" key="3">
    <source>
        <dbReference type="ARBA" id="ARBA00023163"/>
    </source>
</evidence>
<dbReference type="PANTHER" id="PTHR30055:SF148">
    <property type="entry name" value="TETR-FAMILY TRANSCRIPTIONAL REGULATOR"/>
    <property type="match status" value="1"/>
</dbReference>
<accession>A0A2A6J271</accession>
<dbReference type="InterPro" id="IPR011075">
    <property type="entry name" value="TetR_C"/>
</dbReference>
<dbReference type="RefSeq" id="WP_097615790.1">
    <property type="nucleotide sequence ID" value="NZ_NWSV01000039.1"/>
</dbReference>
<dbReference type="InterPro" id="IPR036271">
    <property type="entry name" value="Tet_transcr_reg_TetR-rel_C_sf"/>
</dbReference>
<keyword evidence="3" id="KW-0804">Transcription</keyword>
<dbReference type="PROSITE" id="PS50977">
    <property type="entry name" value="HTH_TETR_2"/>
    <property type="match status" value="1"/>
</dbReference>
<dbReference type="InterPro" id="IPR009057">
    <property type="entry name" value="Homeodomain-like_sf"/>
</dbReference>
<dbReference type="Proteomes" id="UP000220768">
    <property type="component" value="Unassembled WGS sequence"/>
</dbReference>
<dbReference type="SUPFAM" id="SSF48498">
    <property type="entry name" value="Tetracyclin repressor-like, C-terminal domain"/>
    <property type="match status" value="1"/>
</dbReference>
<feature type="DNA-binding region" description="H-T-H motif" evidence="4">
    <location>
        <begin position="37"/>
        <end position="56"/>
    </location>
</feature>
<comment type="caution">
    <text evidence="6">The sequence shown here is derived from an EMBL/GenBank/DDBJ whole genome shotgun (WGS) entry which is preliminary data.</text>
</comment>
<name>A0A2A6J271_9HYPH</name>
<dbReference type="InterPro" id="IPR050109">
    <property type="entry name" value="HTH-type_TetR-like_transc_reg"/>
</dbReference>
<gene>
    <name evidence="6" type="ORF">CO666_30885</name>
</gene>
<dbReference type="GO" id="GO:0003700">
    <property type="term" value="F:DNA-binding transcription factor activity"/>
    <property type="evidence" value="ECO:0007669"/>
    <property type="project" value="TreeGrafter"/>
</dbReference>
<evidence type="ECO:0000256" key="2">
    <source>
        <dbReference type="ARBA" id="ARBA00023125"/>
    </source>
</evidence>
<sequence>MAVKENPRPGGRSARVQASVHKAVREQLAEMSRAEVTIPLIAARAGVTPSTIYRRWGDLQALLADVAVERLRPDMQPVDAGSGQADLQAWAEQYAEEMSSGPGREMIRDVLAAQAGANACKCCEYTRQQIVVIADRAKARGGAFPDVDLVMDQLVAPIMYRILFGDVPEASRVRDLVARVMNTAG</sequence>
<keyword evidence="7" id="KW-1185">Reference proteome</keyword>
<dbReference type="AlphaFoldDB" id="A0A2A6J271"/>
<keyword evidence="2 4" id="KW-0238">DNA-binding</keyword>
<feature type="domain" description="HTH tetR-type" evidence="5">
    <location>
        <begin position="14"/>
        <end position="74"/>
    </location>
</feature>
<reference evidence="6 7" key="1">
    <citation type="submission" date="2017-09" db="EMBL/GenBank/DDBJ databases">
        <title>Comparative genomics of rhizobia isolated from Phaseolus vulgaris in China.</title>
        <authorList>
            <person name="Tong W."/>
        </authorList>
    </citation>
    <scope>NUCLEOTIDE SEQUENCE [LARGE SCALE GENOMIC DNA]</scope>
    <source>
        <strain evidence="6 7">C5</strain>
    </source>
</reference>
<dbReference type="PANTHER" id="PTHR30055">
    <property type="entry name" value="HTH-TYPE TRANSCRIPTIONAL REGULATOR RUTR"/>
    <property type="match status" value="1"/>
</dbReference>
<evidence type="ECO:0000256" key="4">
    <source>
        <dbReference type="PROSITE-ProRule" id="PRU00335"/>
    </source>
</evidence>
<dbReference type="SUPFAM" id="SSF46689">
    <property type="entry name" value="Homeodomain-like"/>
    <property type="match status" value="1"/>
</dbReference>
<dbReference type="InterPro" id="IPR001647">
    <property type="entry name" value="HTH_TetR"/>
</dbReference>
<dbReference type="Gene3D" id="1.10.357.10">
    <property type="entry name" value="Tetracycline Repressor, domain 2"/>
    <property type="match status" value="1"/>
</dbReference>
<dbReference type="Gene3D" id="1.10.10.60">
    <property type="entry name" value="Homeodomain-like"/>
    <property type="match status" value="1"/>
</dbReference>
<dbReference type="GO" id="GO:0000976">
    <property type="term" value="F:transcription cis-regulatory region binding"/>
    <property type="evidence" value="ECO:0007669"/>
    <property type="project" value="TreeGrafter"/>
</dbReference>
<evidence type="ECO:0000259" key="5">
    <source>
        <dbReference type="PROSITE" id="PS50977"/>
    </source>
</evidence>
<dbReference type="Pfam" id="PF00440">
    <property type="entry name" value="TetR_N"/>
    <property type="match status" value="1"/>
</dbReference>
<evidence type="ECO:0000256" key="1">
    <source>
        <dbReference type="ARBA" id="ARBA00023015"/>
    </source>
</evidence>
<evidence type="ECO:0000313" key="6">
    <source>
        <dbReference type="EMBL" id="PDT00408.1"/>
    </source>
</evidence>
<evidence type="ECO:0000313" key="7">
    <source>
        <dbReference type="Proteomes" id="UP000220768"/>
    </source>
</evidence>
<keyword evidence="1" id="KW-0805">Transcription regulation</keyword>
<organism evidence="6 7">
    <name type="scientific">Rhizobium chutanense</name>
    <dbReference type="NCBI Taxonomy" id="2035448"/>
    <lineage>
        <taxon>Bacteria</taxon>
        <taxon>Pseudomonadati</taxon>
        <taxon>Pseudomonadota</taxon>
        <taxon>Alphaproteobacteria</taxon>
        <taxon>Hyphomicrobiales</taxon>
        <taxon>Rhizobiaceae</taxon>
        <taxon>Rhizobium/Agrobacterium group</taxon>
        <taxon>Rhizobium</taxon>
    </lineage>
</organism>
<proteinExistence type="predicted"/>
<protein>
    <submittedName>
        <fullName evidence="6">TetR family transcriptional regulator</fullName>
    </submittedName>
</protein>
<dbReference type="Pfam" id="PF16859">
    <property type="entry name" value="TetR_C_11"/>
    <property type="match status" value="1"/>
</dbReference>